<dbReference type="InterPro" id="IPR019261">
    <property type="entry name" value="PARG_cat_microbial"/>
</dbReference>
<dbReference type="InterPro" id="IPR043472">
    <property type="entry name" value="Macro_dom-like"/>
</dbReference>
<dbReference type="NCBIfam" id="TIGR02452">
    <property type="entry name" value="TIGR02452 family protein"/>
    <property type="match status" value="1"/>
</dbReference>
<dbReference type="Pfam" id="PF10021">
    <property type="entry name" value="PARG_cat_microb"/>
    <property type="match status" value="1"/>
</dbReference>
<evidence type="ECO:0000259" key="2">
    <source>
        <dbReference type="Pfam" id="PF10021"/>
    </source>
</evidence>
<accession>A0A8H4JRE4</accession>
<sequence length="342" mass="38075">MRNYLKKRATLHRKAKSPTSAMESSSSSVQGHGQPSGSSHSGQPNHDNKQREELRCIAQETLTMLPGLLKQLGTGDMAKQVVKYSFEDLTRLHPDLCPSCTRPATIRVINDDALNVAIKLCHEAQENSPQLDIFPPAIVNFVNPLKPGGGWLDGAMAEEEAICFRSSLALSLNKEYYPLEIDEALYSPYVLVVRDDFASGHKISSLPAPNLPVLSVLTISAMPNPQVNTFTRKSGTRTEESRSGNLDKQVFANDRDRDLTKAKMRHCLRMAARHRHDMLVLGALGCGVDGNPPEDVAHCWLEVLRENEFSGNWWKEVCFAVFDPKNTGNFEIFKRVLKGHQV</sequence>
<dbReference type="PANTHER" id="PTHR35596">
    <property type="entry name" value="DUF2263 DOMAIN-CONTAINING PROTEIN"/>
    <property type="match status" value="1"/>
</dbReference>
<evidence type="ECO:0000313" key="4">
    <source>
        <dbReference type="Proteomes" id="UP000605986"/>
    </source>
</evidence>
<organism evidence="3 4">
    <name type="scientific">Fusarium austroafricanum</name>
    <dbReference type="NCBI Taxonomy" id="2364996"/>
    <lineage>
        <taxon>Eukaryota</taxon>
        <taxon>Fungi</taxon>
        <taxon>Dikarya</taxon>
        <taxon>Ascomycota</taxon>
        <taxon>Pezizomycotina</taxon>
        <taxon>Sordariomycetes</taxon>
        <taxon>Hypocreomycetidae</taxon>
        <taxon>Hypocreales</taxon>
        <taxon>Nectriaceae</taxon>
        <taxon>Fusarium</taxon>
        <taxon>Fusarium concolor species complex</taxon>
    </lineage>
</organism>
<feature type="region of interest" description="Disordered" evidence="1">
    <location>
        <begin position="1"/>
        <end position="50"/>
    </location>
</feature>
<dbReference type="EMBL" id="JAADJG010000776">
    <property type="protein sequence ID" value="KAF4436970.1"/>
    <property type="molecule type" value="Genomic_DNA"/>
</dbReference>
<evidence type="ECO:0000256" key="1">
    <source>
        <dbReference type="SAM" id="MobiDB-lite"/>
    </source>
</evidence>
<evidence type="ECO:0000313" key="3">
    <source>
        <dbReference type="EMBL" id="KAF4436970.1"/>
    </source>
</evidence>
<keyword evidence="4" id="KW-1185">Reference proteome</keyword>
<dbReference type="OrthoDB" id="9985428at2759"/>
<comment type="caution">
    <text evidence="3">The sequence shown here is derived from an EMBL/GenBank/DDBJ whole genome shotgun (WGS) entry which is preliminary data.</text>
</comment>
<feature type="compositionally biased region" description="Low complexity" evidence="1">
    <location>
        <begin position="17"/>
        <end position="44"/>
    </location>
</feature>
<dbReference type="AlphaFoldDB" id="A0A8H4JRE4"/>
<dbReference type="Gene3D" id="3.40.220.10">
    <property type="entry name" value="Leucine Aminopeptidase, subunit E, domain 1"/>
    <property type="match status" value="1"/>
</dbReference>
<dbReference type="Proteomes" id="UP000605986">
    <property type="component" value="Unassembled WGS sequence"/>
</dbReference>
<name>A0A8H4JRE4_9HYPO</name>
<feature type="domain" description="Microbial-type PARG catalytic" evidence="2">
    <location>
        <begin position="94"/>
        <end position="195"/>
    </location>
</feature>
<dbReference type="InterPro" id="IPR012664">
    <property type="entry name" value="CHP02452"/>
</dbReference>
<proteinExistence type="predicted"/>
<dbReference type="SUPFAM" id="SSF52949">
    <property type="entry name" value="Macro domain-like"/>
    <property type="match status" value="1"/>
</dbReference>
<dbReference type="PANTHER" id="PTHR35596:SF1">
    <property type="entry name" value="MICROBIAL-TYPE PARG CATALYTIC DOMAIN-CONTAINING PROTEIN"/>
    <property type="match status" value="1"/>
</dbReference>
<reference evidence="3" key="1">
    <citation type="submission" date="2020-01" db="EMBL/GenBank/DDBJ databases">
        <title>Identification and distribution of gene clusters putatively required for synthesis of sphingolipid metabolism inhibitors in phylogenetically diverse species of the filamentous fungus Fusarium.</title>
        <authorList>
            <person name="Kim H.-S."/>
            <person name="Busman M."/>
            <person name="Brown D.W."/>
            <person name="Divon H."/>
            <person name="Uhlig S."/>
            <person name="Proctor R.H."/>
        </authorList>
    </citation>
    <scope>NUCLEOTIDE SEQUENCE</scope>
    <source>
        <strain evidence="3">NRRL 53441</strain>
    </source>
</reference>
<feature type="compositionally biased region" description="Basic residues" evidence="1">
    <location>
        <begin position="1"/>
        <end position="16"/>
    </location>
</feature>
<protein>
    <recommendedName>
        <fullName evidence="2">Microbial-type PARG catalytic domain-containing protein</fullName>
    </recommendedName>
</protein>
<gene>
    <name evidence="3" type="ORF">F53441_13152</name>
</gene>